<dbReference type="EMBL" id="CAEKKB010000001">
    <property type="protein sequence ID" value="CAB4292584.1"/>
    <property type="molecule type" value="Genomic_DNA"/>
</dbReference>
<dbReference type="PANTHER" id="PTHR44830:SF1">
    <property type="entry name" value="TR-TYPE G DOMAIN-CONTAINING PROTEIN"/>
    <property type="match status" value="1"/>
</dbReference>
<evidence type="ECO:0000259" key="3">
    <source>
        <dbReference type="Pfam" id="PF22594"/>
    </source>
</evidence>
<dbReference type="Gene3D" id="2.40.30.10">
    <property type="entry name" value="Translation factors"/>
    <property type="match status" value="1"/>
</dbReference>
<sequence>MRSGKEIEKKPKFLKNDDARLVKIIPTKPMVVETFLEYPPLGRFVVRDCPDLKFGMRLRSGYAKRLRSGFSGRGSASCGAGACEKAVGLRLEQPEMLGLKAENAGKWRIILAGFLGKEMRSSVLAGRMWPCNSNATGD</sequence>
<dbReference type="OrthoDB" id="5570111at2759"/>
<dbReference type="InterPro" id="IPR009001">
    <property type="entry name" value="Transl_elong_EF1A/Init_IF2_C"/>
</dbReference>
<dbReference type="GO" id="GO:0005525">
    <property type="term" value="F:GTP binding"/>
    <property type="evidence" value="ECO:0007669"/>
    <property type="project" value="UniProtKB-KW"/>
</dbReference>
<gene>
    <name evidence="4" type="ORF">ORAREDHAP_LOCUS1039</name>
</gene>
<keyword evidence="5" id="KW-1185">Reference proteome</keyword>
<evidence type="ECO:0000313" key="5">
    <source>
        <dbReference type="Proteomes" id="UP000507245"/>
    </source>
</evidence>
<keyword evidence="2" id="KW-0342">GTP-binding</keyword>
<dbReference type="Proteomes" id="UP000507245">
    <property type="component" value="Unassembled WGS sequence"/>
</dbReference>
<feature type="domain" description="GTP-eEF1A C-terminal" evidence="3">
    <location>
        <begin position="2"/>
        <end position="48"/>
    </location>
</feature>
<evidence type="ECO:0000313" key="4">
    <source>
        <dbReference type="EMBL" id="CAB4292584.1"/>
    </source>
</evidence>
<accession>A0A6J5VYI0</accession>
<proteinExistence type="predicted"/>
<dbReference type="AlphaFoldDB" id="A0A6J5VYI0"/>
<dbReference type="SUPFAM" id="SSF50465">
    <property type="entry name" value="EF-Tu/eEF-1alpha/eIF2-gamma C-terminal domain"/>
    <property type="match status" value="1"/>
</dbReference>
<protein>
    <recommendedName>
        <fullName evidence="3">GTP-eEF1A C-terminal domain-containing protein</fullName>
    </recommendedName>
</protein>
<organism evidence="4 5">
    <name type="scientific">Prunus armeniaca</name>
    <name type="common">Apricot</name>
    <name type="synonym">Armeniaca vulgaris</name>
    <dbReference type="NCBI Taxonomy" id="36596"/>
    <lineage>
        <taxon>Eukaryota</taxon>
        <taxon>Viridiplantae</taxon>
        <taxon>Streptophyta</taxon>
        <taxon>Embryophyta</taxon>
        <taxon>Tracheophyta</taxon>
        <taxon>Spermatophyta</taxon>
        <taxon>Magnoliopsida</taxon>
        <taxon>eudicotyledons</taxon>
        <taxon>Gunneridae</taxon>
        <taxon>Pentapetalae</taxon>
        <taxon>rosids</taxon>
        <taxon>fabids</taxon>
        <taxon>Rosales</taxon>
        <taxon>Rosaceae</taxon>
        <taxon>Amygdaloideae</taxon>
        <taxon>Amygdaleae</taxon>
        <taxon>Prunus</taxon>
    </lineage>
</organism>
<dbReference type="Pfam" id="PF22594">
    <property type="entry name" value="GTP-eEF1A_C"/>
    <property type="match status" value="1"/>
</dbReference>
<name>A0A6J5VYI0_PRUAR</name>
<evidence type="ECO:0000256" key="1">
    <source>
        <dbReference type="ARBA" id="ARBA00022741"/>
    </source>
</evidence>
<reference evidence="5" key="1">
    <citation type="journal article" date="2020" name="Genome Biol.">
        <title>Gamete binning: chromosome-level and haplotype-resolved genome assembly enabled by high-throughput single-cell sequencing of gamete genomes.</title>
        <authorList>
            <person name="Campoy J.A."/>
            <person name="Sun H."/>
            <person name="Goel M."/>
            <person name="Jiao W.-B."/>
            <person name="Folz-Donahue K."/>
            <person name="Wang N."/>
            <person name="Rubio M."/>
            <person name="Liu C."/>
            <person name="Kukat C."/>
            <person name="Ruiz D."/>
            <person name="Huettel B."/>
            <person name="Schneeberger K."/>
        </authorList>
    </citation>
    <scope>NUCLEOTIDE SEQUENCE [LARGE SCALE GENOMIC DNA]</scope>
    <source>
        <strain evidence="5">cv. Rojo Pasion</strain>
    </source>
</reference>
<dbReference type="PANTHER" id="PTHR44830">
    <property type="entry name" value="ELONGATION FACTOR 1 ALPHA"/>
    <property type="match status" value="1"/>
</dbReference>
<dbReference type="InterPro" id="IPR054696">
    <property type="entry name" value="GTP-eEF1A_C"/>
</dbReference>
<keyword evidence="1" id="KW-0547">Nucleotide-binding</keyword>
<evidence type="ECO:0000256" key="2">
    <source>
        <dbReference type="ARBA" id="ARBA00023134"/>
    </source>
</evidence>